<keyword evidence="1" id="KW-0812">Transmembrane</keyword>
<keyword evidence="1" id="KW-0472">Membrane</keyword>
<proteinExistence type="predicted"/>
<evidence type="ECO:0000313" key="2">
    <source>
        <dbReference type="EMBL" id="QQP85160.1"/>
    </source>
</evidence>
<dbReference type="RefSeq" id="WP_201091423.1">
    <property type="nucleotide sequence ID" value="NZ_CP067393.1"/>
</dbReference>
<dbReference type="Proteomes" id="UP000595278">
    <property type="component" value="Chromosome"/>
</dbReference>
<evidence type="ECO:0000313" key="3">
    <source>
        <dbReference type="Proteomes" id="UP000595278"/>
    </source>
</evidence>
<protein>
    <submittedName>
        <fullName evidence="2">DUF4129 domain-containing protein</fullName>
    </submittedName>
</protein>
<keyword evidence="3" id="KW-1185">Reference proteome</keyword>
<evidence type="ECO:0000256" key="1">
    <source>
        <dbReference type="SAM" id="Phobius"/>
    </source>
</evidence>
<reference evidence="2 3" key="1">
    <citation type="submission" date="2021-01" db="EMBL/GenBank/DDBJ databases">
        <title>Entomomonas sp. F2A isolated from a house cricket (Acheta domesticus).</title>
        <authorList>
            <person name="Spergser J."/>
            <person name="Busse H.-J."/>
        </authorList>
    </citation>
    <scope>NUCLEOTIDE SEQUENCE [LARGE SCALE GENOMIC DNA]</scope>
    <source>
        <strain evidence="2 3">F2A</strain>
    </source>
</reference>
<feature type="transmembrane region" description="Helical" evidence="1">
    <location>
        <begin position="215"/>
        <end position="239"/>
    </location>
</feature>
<accession>A0A974RWG3</accession>
<gene>
    <name evidence="2" type="ORF">JHT90_12330</name>
</gene>
<dbReference type="AlphaFoldDB" id="A0A974RWG3"/>
<feature type="transmembrane region" description="Helical" evidence="1">
    <location>
        <begin position="58"/>
        <end position="76"/>
    </location>
</feature>
<dbReference type="EMBL" id="CP067393">
    <property type="protein sequence ID" value="QQP85160.1"/>
    <property type="molecule type" value="Genomic_DNA"/>
</dbReference>
<feature type="transmembrane region" description="Helical" evidence="1">
    <location>
        <begin position="260"/>
        <end position="279"/>
    </location>
</feature>
<feature type="transmembrane region" description="Helical" evidence="1">
    <location>
        <begin position="31"/>
        <end position="52"/>
    </location>
</feature>
<sequence length="516" mass="59811">MKLTDTTIEIRPRSAWESIDLGILLARRHGLLLITSWAIVTLPIFCLLTVIFWQAPVITIDTWEIPILPIIVFWWLKPIFDRIPLYILSNAVFGQVPTLSETLKFWLKSLKNNTLADLTIRRFKLARSFELPVSQLEMFRGKARKQRLRNLHLGNNRAGLLTLLFINIEGILITTLLTLVYMLTSSTPSILPTQDYTAETILMDQLPFWQIHAYFFFYTLVLLITEPLYVSCGFCLYLNRRIGMDAWDIELSFKRLSHRLAQTLSILLLSGCLVLFIGYPSHLQAEPLNKQHATDTQLQRETDKQQIEQILKSPPFYEQEEQTRLRWINDPTSPPKPSTTESSSFNGLAWLSLDFFKIVIWAFVIFVVLLVVWLFVKHLSITKKYQKVVTPPEKLFGLAITPESLPTNIVEEFERLWQQGQTRQALSLLYRGLLSHLVHQYQIPLKSSHTEGEIVSLTKQTQISAVTEFTQNLTNQWLLMAYGHYPIQPEQKQVLITGWQTLMQFNDKEATHEKTL</sequence>
<feature type="transmembrane region" description="Helical" evidence="1">
    <location>
        <begin position="158"/>
        <end position="183"/>
    </location>
</feature>
<dbReference type="KEGG" id="eaz:JHT90_12330"/>
<name>A0A974RWG3_9GAMM</name>
<feature type="transmembrane region" description="Helical" evidence="1">
    <location>
        <begin position="358"/>
        <end position="376"/>
    </location>
</feature>
<organism evidence="2 3">
    <name type="scientific">Entomomonas asaccharolytica</name>
    <dbReference type="NCBI Taxonomy" id="2785331"/>
    <lineage>
        <taxon>Bacteria</taxon>
        <taxon>Pseudomonadati</taxon>
        <taxon>Pseudomonadota</taxon>
        <taxon>Gammaproteobacteria</taxon>
        <taxon>Pseudomonadales</taxon>
        <taxon>Pseudomonadaceae</taxon>
        <taxon>Entomomonas</taxon>
    </lineage>
</organism>
<keyword evidence="1" id="KW-1133">Transmembrane helix</keyword>